<dbReference type="Pfam" id="PF13344">
    <property type="entry name" value="Hydrolase_6"/>
    <property type="match status" value="1"/>
</dbReference>
<dbReference type="Gene3D" id="3.40.50.1000">
    <property type="entry name" value="HAD superfamily/HAD-like"/>
    <property type="match status" value="2"/>
</dbReference>
<name>A0ABV3V368_9MICC</name>
<keyword evidence="2" id="KW-1185">Reference proteome</keyword>
<evidence type="ECO:0000313" key="1">
    <source>
        <dbReference type="EMBL" id="MEX3594571.1"/>
    </source>
</evidence>
<comment type="caution">
    <text evidence="1">The sequence shown here is derived from an EMBL/GenBank/DDBJ whole genome shotgun (WGS) entry which is preliminary data.</text>
</comment>
<gene>
    <name evidence="1" type="ORF">VVR66_07590</name>
</gene>
<dbReference type="InterPro" id="IPR006357">
    <property type="entry name" value="HAD-SF_hydro_IIA"/>
</dbReference>
<evidence type="ECO:0000313" key="2">
    <source>
        <dbReference type="Proteomes" id="UP001558481"/>
    </source>
</evidence>
<dbReference type="Proteomes" id="UP001558481">
    <property type="component" value="Unassembled WGS sequence"/>
</dbReference>
<dbReference type="SUPFAM" id="SSF56784">
    <property type="entry name" value="HAD-like"/>
    <property type="match status" value="1"/>
</dbReference>
<dbReference type="PANTHER" id="PTHR19288:SF46">
    <property type="entry name" value="HALOACID DEHALOGENASE-LIKE HYDROLASE DOMAIN-CONTAINING PROTEIN 2"/>
    <property type="match status" value="1"/>
</dbReference>
<sequence length="298" mass="30028">MSPTTFAPNPGAVVASRGWMLDVDGCLVSTTRAGGAGGVPMPGAIELLDALYEAGHSVVICTNASEKTPADYANHLREMGLNARDEDFTTAGSAAAEYIAHHHPGARVLALGAEGISVPLAGYGLELAEPGGPPADVVLVGAARGYSTDLINAACLAVDAGAPLYSTQASPWFHGGQGKSVAVSAVMASAIAWATGVQPRVLGKPSPYLGETLQRQLGVPAEAITIVGDALAEIELARVMGANAALVLSGATDTARLGTLKGAERPDVALADVAELLARLTPTFATPSSPASSKGVRS</sequence>
<dbReference type="PANTHER" id="PTHR19288">
    <property type="entry name" value="4-NITROPHENYLPHOSPHATASE-RELATED"/>
    <property type="match status" value="1"/>
</dbReference>
<dbReference type="InterPro" id="IPR036412">
    <property type="entry name" value="HAD-like_sf"/>
</dbReference>
<proteinExistence type="predicted"/>
<dbReference type="RefSeq" id="WP_095798935.1">
    <property type="nucleotide sequence ID" value="NZ_JAYWLU010000007.1"/>
</dbReference>
<dbReference type="InterPro" id="IPR023214">
    <property type="entry name" value="HAD_sf"/>
</dbReference>
<protein>
    <submittedName>
        <fullName evidence="1">HAD hydrolase-like protein</fullName>
    </submittedName>
</protein>
<dbReference type="Pfam" id="PF13242">
    <property type="entry name" value="Hydrolase_like"/>
    <property type="match status" value="1"/>
</dbReference>
<organism evidence="1 2">
    <name type="scientific">Kocuria carniphila</name>
    <dbReference type="NCBI Taxonomy" id="262208"/>
    <lineage>
        <taxon>Bacteria</taxon>
        <taxon>Bacillati</taxon>
        <taxon>Actinomycetota</taxon>
        <taxon>Actinomycetes</taxon>
        <taxon>Micrococcales</taxon>
        <taxon>Micrococcaceae</taxon>
        <taxon>Kocuria</taxon>
    </lineage>
</organism>
<accession>A0ABV3V368</accession>
<dbReference type="EMBL" id="JAYWLU010000007">
    <property type="protein sequence ID" value="MEX3594571.1"/>
    <property type="molecule type" value="Genomic_DNA"/>
</dbReference>
<reference evidence="1 2" key="1">
    <citation type="journal article" date="2024" name="Fungal Genet. Biol.">
        <title>The porcine skin microbiome exhibits broad fungal antagonism.</title>
        <authorList>
            <person name="De La Cruz K.F."/>
            <person name="Townsend E.C."/>
            <person name="Alex Cheong J.Z."/>
            <person name="Salamzade R."/>
            <person name="Liu A."/>
            <person name="Sandstrom S."/>
            <person name="Davila E."/>
            <person name="Huang L."/>
            <person name="Xu K.H."/>
            <person name="Wu S.Y."/>
            <person name="Meudt J.J."/>
            <person name="Shanmuganayagam D."/>
            <person name="Gibson A.L.F."/>
            <person name="Kalan L.R."/>
        </authorList>
    </citation>
    <scope>NUCLEOTIDE SEQUENCE [LARGE SCALE GENOMIC DNA]</scope>
    <source>
        <strain evidence="1 2">LK2625</strain>
    </source>
</reference>